<feature type="transmembrane region" description="Helical" evidence="7">
    <location>
        <begin position="220"/>
        <end position="247"/>
    </location>
</feature>
<name>A0A0J1IJN2_NIACI</name>
<keyword evidence="5 7" id="KW-1133">Transmembrane helix</keyword>
<dbReference type="RefSeq" id="WP_047942451.1">
    <property type="nucleotide sequence ID" value="NZ_CP053989.1"/>
</dbReference>
<dbReference type="PROSITE" id="PS50928">
    <property type="entry name" value="ABC_TM1"/>
    <property type="match status" value="1"/>
</dbReference>
<dbReference type="SUPFAM" id="SSF161098">
    <property type="entry name" value="MetI-like"/>
    <property type="match status" value="1"/>
</dbReference>
<comment type="caution">
    <text evidence="8">The sequence shown here is derived from an EMBL/GenBank/DDBJ whole genome shotgun (WGS) entry which is preliminary data.</text>
</comment>
<dbReference type="InterPro" id="IPR035906">
    <property type="entry name" value="MetI-like_sf"/>
</dbReference>
<dbReference type="EMBL" id="LDPH01000010">
    <property type="protein sequence ID" value="KLV26164.1"/>
    <property type="molecule type" value="Genomic_DNA"/>
</dbReference>
<dbReference type="InterPro" id="IPR050366">
    <property type="entry name" value="BP-dependent_transpt_permease"/>
</dbReference>
<dbReference type="GO" id="GO:0055085">
    <property type="term" value="P:transmembrane transport"/>
    <property type="evidence" value="ECO:0007669"/>
    <property type="project" value="InterPro"/>
</dbReference>
<dbReference type="Gene3D" id="1.10.3720.10">
    <property type="entry name" value="MetI-like"/>
    <property type="match status" value="1"/>
</dbReference>
<dbReference type="GeneID" id="56348548"/>
<dbReference type="Pfam" id="PF12911">
    <property type="entry name" value="OppC_N"/>
    <property type="match status" value="1"/>
</dbReference>
<comment type="subcellular location">
    <subcellularLocation>
        <location evidence="1 7">Cell membrane</location>
        <topology evidence="1 7">Multi-pass membrane protein</topology>
    </subcellularLocation>
</comment>
<comment type="similarity">
    <text evidence="7">Belongs to the binding-protein-dependent transport system permease family.</text>
</comment>
<keyword evidence="6 7" id="KW-0472">Membrane</keyword>
<dbReference type="GO" id="GO:0005886">
    <property type="term" value="C:plasma membrane"/>
    <property type="evidence" value="ECO:0007669"/>
    <property type="project" value="UniProtKB-SubCell"/>
</dbReference>
<organism evidence="8 9">
    <name type="scientific">Niallia circulans</name>
    <name type="common">Bacillus circulans</name>
    <dbReference type="NCBI Taxonomy" id="1397"/>
    <lineage>
        <taxon>Bacteria</taxon>
        <taxon>Bacillati</taxon>
        <taxon>Bacillota</taxon>
        <taxon>Bacilli</taxon>
        <taxon>Bacillales</taxon>
        <taxon>Bacillaceae</taxon>
        <taxon>Niallia</taxon>
    </lineage>
</organism>
<keyword evidence="3" id="KW-1003">Cell membrane</keyword>
<evidence type="ECO:0000256" key="4">
    <source>
        <dbReference type="ARBA" id="ARBA00022692"/>
    </source>
</evidence>
<feature type="transmembrane region" description="Helical" evidence="7">
    <location>
        <begin position="105"/>
        <end position="130"/>
    </location>
</feature>
<dbReference type="OrthoDB" id="9797472at2"/>
<gene>
    <name evidence="8" type="ORF">ABW02_12430</name>
</gene>
<evidence type="ECO:0000256" key="2">
    <source>
        <dbReference type="ARBA" id="ARBA00022448"/>
    </source>
</evidence>
<evidence type="ECO:0000256" key="5">
    <source>
        <dbReference type="ARBA" id="ARBA00022989"/>
    </source>
</evidence>
<dbReference type="CDD" id="cd06261">
    <property type="entry name" value="TM_PBP2"/>
    <property type="match status" value="1"/>
</dbReference>
<keyword evidence="4 7" id="KW-0812">Transmembrane</keyword>
<dbReference type="PATRIC" id="fig|1397.4.peg.587"/>
<feature type="transmembrane region" description="Helical" evidence="7">
    <location>
        <begin position="42"/>
        <end position="63"/>
    </location>
</feature>
<dbReference type="InterPro" id="IPR025966">
    <property type="entry name" value="OppC_N"/>
</dbReference>
<evidence type="ECO:0000256" key="3">
    <source>
        <dbReference type="ARBA" id="ARBA00022475"/>
    </source>
</evidence>
<accession>A0A0J1IJN2</accession>
<proteinExistence type="inferred from homology"/>
<dbReference type="Proteomes" id="UP000036045">
    <property type="component" value="Unassembled WGS sequence"/>
</dbReference>
<evidence type="ECO:0000313" key="9">
    <source>
        <dbReference type="Proteomes" id="UP000036045"/>
    </source>
</evidence>
<dbReference type="PANTHER" id="PTHR43386:SF22">
    <property type="entry name" value="OLIGOPEPTIDE TRANSPORT SYSTEM PERMEASE PROTEIN OPPC"/>
    <property type="match status" value="1"/>
</dbReference>
<dbReference type="AlphaFoldDB" id="A0A0J1IJN2"/>
<protein>
    <submittedName>
        <fullName evidence="8">Diguanylate cyclase</fullName>
    </submittedName>
</protein>
<evidence type="ECO:0000256" key="7">
    <source>
        <dbReference type="RuleBase" id="RU363032"/>
    </source>
</evidence>
<evidence type="ECO:0000313" key="8">
    <source>
        <dbReference type="EMBL" id="KLV26164.1"/>
    </source>
</evidence>
<dbReference type="Pfam" id="PF00528">
    <property type="entry name" value="BPD_transp_1"/>
    <property type="match status" value="1"/>
</dbReference>
<feature type="transmembrane region" description="Helical" evidence="7">
    <location>
        <begin position="274"/>
        <end position="295"/>
    </location>
</feature>
<feature type="transmembrane region" description="Helical" evidence="7">
    <location>
        <begin position="142"/>
        <end position="160"/>
    </location>
</feature>
<dbReference type="PANTHER" id="PTHR43386">
    <property type="entry name" value="OLIGOPEPTIDE TRANSPORT SYSTEM PERMEASE PROTEIN APPC"/>
    <property type="match status" value="1"/>
</dbReference>
<dbReference type="InterPro" id="IPR000515">
    <property type="entry name" value="MetI-like"/>
</dbReference>
<keyword evidence="9" id="KW-1185">Reference proteome</keyword>
<keyword evidence="2 7" id="KW-0813">Transport</keyword>
<sequence>MQEISKDKFEIVGNSSIESEKISKASLSFWKDVFTRFKKNKLAVFGLVLLILLIVMSLIGPLLTPYNYYENDYTKTNQPPSAEHYFGTDDLGRDMFARIWYGAKISLFIGVAAALIDLVIGVIWGGIAGYKGGKTDEVMMRIADVLYGIPYLLLVILLMVVLGQGIWTMILAMSITGWINMARMVRGQVLSLKSQEYILASRTLGASVSRIMSKHLVPNAMGPILVTLTLTVPNAIFTEAFLSYLGLGLTPPLASWGTMANDGIGALQYYPWRLFFPALFICLTIFAFNVIGDGIRDALDPRLRK</sequence>
<evidence type="ECO:0000256" key="1">
    <source>
        <dbReference type="ARBA" id="ARBA00004651"/>
    </source>
</evidence>
<evidence type="ECO:0000256" key="6">
    <source>
        <dbReference type="ARBA" id="ARBA00023136"/>
    </source>
</evidence>
<reference evidence="8 9" key="1">
    <citation type="submission" date="2015-05" db="EMBL/GenBank/DDBJ databases">
        <title>Whole genome sequence and identification of bacterial endophytes from Costus igneus.</title>
        <authorList>
            <person name="Lee Y.P."/>
            <person name="Gan H.M."/>
            <person name="Eng W."/>
            <person name="Wheatley M.S."/>
            <person name="Caraballo A."/>
            <person name="Polter S."/>
            <person name="Savka M.A."/>
            <person name="Hudson A.O."/>
        </authorList>
    </citation>
    <scope>NUCLEOTIDE SEQUENCE [LARGE SCALE GENOMIC DNA]</scope>
    <source>
        <strain evidence="8 9">RIT379</strain>
    </source>
</reference>